<dbReference type="AlphaFoldDB" id="A0A6T9Y418"/>
<protein>
    <recommendedName>
        <fullName evidence="3">PLD phosphodiesterase domain-containing protein</fullName>
    </recommendedName>
</protein>
<evidence type="ECO:0000313" key="2">
    <source>
        <dbReference type="Proteomes" id="UP000509458"/>
    </source>
</evidence>
<dbReference type="Proteomes" id="UP000509458">
    <property type="component" value="Chromosome"/>
</dbReference>
<sequence length="342" mass="39727">MDKTKFIMDLREFNFGHIDKHINDYEQILYISTYNLYLDDGLIDFILKFKKAVIVLNPVPFAQQLERIEENPAKNITNNFFLLLSMGKVEIFFNRFLHAKIVGTREAVYVGSSNFSYHSKNNIEAGFVSTETEQNGIILSSLQHKVLDGSLSLDNFIASSNYSAGTNDIQRVIDRVVPMYKSLNECVTDFKKTLNQAHPERPKRCIQHIVIVREMLLTISKYLSSRFDHDKLNVEELLISSHWMSVLYSSEEKINKYVKESNALQNMATEDNLYDQLTLEDYERFYGKGVTDDYIANSNALQKALENFSVINEELSIETEKLKRYLYALSKLGKHYRAYLKR</sequence>
<dbReference type="RefSeq" id="WP_179984959.1">
    <property type="nucleotide sequence ID" value="NZ_LR812090.1"/>
</dbReference>
<evidence type="ECO:0000313" key="1">
    <source>
        <dbReference type="EMBL" id="CAB9495842.1"/>
    </source>
</evidence>
<organism evidence="1 2">
    <name type="scientific">Alteromonas macleodii</name>
    <name type="common">Pseudoalteromonas macleodii</name>
    <dbReference type="NCBI Taxonomy" id="28108"/>
    <lineage>
        <taxon>Bacteria</taxon>
        <taxon>Pseudomonadati</taxon>
        <taxon>Pseudomonadota</taxon>
        <taxon>Gammaproteobacteria</taxon>
        <taxon>Alteromonadales</taxon>
        <taxon>Alteromonadaceae</taxon>
        <taxon>Alteromonas/Salinimonas group</taxon>
        <taxon>Alteromonas</taxon>
    </lineage>
</organism>
<proteinExistence type="predicted"/>
<dbReference type="SUPFAM" id="SSF56024">
    <property type="entry name" value="Phospholipase D/nuclease"/>
    <property type="match status" value="1"/>
</dbReference>
<reference evidence="1 2" key="1">
    <citation type="submission" date="2020-06" db="EMBL/GenBank/DDBJ databases">
        <authorList>
            <person name="Duchaud E."/>
        </authorList>
    </citation>
    <scope>NUCLEOTIDE SEQUENCE [LARGE SCALE GENOMIC DNA]</scope>
    <source>
        <strain evidence="1">Alteromonas fortis</strain>
    </source>
</reference>
<evidence type="ECO:0008006" key="3">
    <source>
        <dbReference type="Google" id="ProtNLM"/>
    </source>
</evidence>
<dbReference type="CDD" id="cd00138">
    <property type="entry name" value="PLDc_SF"/>
    <property type="match status" value="1"/>
</dbReference>
<accession>A0A6T9Y418</accession>
<name>A0A6T9Y418_ALTMA</name>
<gene>
    <name evidence="1" type="ORF">ALFOR1_70219</name>
</gene>
<dbReference type="EMBL" id="LR812090">
    <property type="protein sequence ID" value="CAB9495842.1"/>
    <property type="molecule type" value="Genomic_DNA"/>
</dbReference>